<feature type="compositionally biased region" description="Basic and acidic residues" evidence="1">
    <location>
        <begin position="272"/>
        <end position="282"/>
    </location>
</feature>
<sequence>MVCHHCRGEEGNAFLLKPRHLTSCLRVCRRSRPVVHFTLAFAACEGLVHGRCCCPLPRHLPHPSSSAWPSPLTLNEGGGGVVEGEEWRLCVFAHSAPTPPEPPHMIPTACPPTTTTTHPTTFAAASHLHAHKCFTPWPPSPAQNRQPRRESRYVDHQAREPSAFWVPSAEYMYTHHCVVSRVWVSTHRSAGLWRRSLSYGCRDSAGVLAGSLAVSASQALLTPATAPLNTRTRHHGTGGGGGTANRSSGGVSLTDLAKVFQQLSSDEAGGVQHDHGSRRVRGDTTAPVTAATIAAASPWGTQQETDCSSSANALRGRSEPASQQRATNSTGAITGSTPASRWTPPRLRKPPHREAAAHRLLISLSPLYAARLATLTDAQFCTELESRLGRLDYSGMMQCLEELVRRVSPVCTTTSAADDGTAGADDSDACRARRHRLMHGKGEAEAEDAVPSATRTRMANHRLLTAVLSVLKQMDVYIMEAEVHRAPPSASGGAASAATALTATRCTDNRPPQKPSQGDCPALHDVPFSIRLSRLLLQWLSREVSRMDAVVSLQVLHLLAQQRLIHMEAVLETLVDAIVVHLERCSSTGTTTTTGPESAPRPFTLEEYSLLVDTLARFQAQLLRLSYLRQLTAHEPPAGHFCAAELRDGTSAVYSEGTRATFTDATDPYWVSAAAAVRRRALERSNHPVANGRLFHHLAEALSLALMNGQQGRVPASMAGAAAASIDAADASSRLLRMNATSFLFLVRALSKLQWWSHNLIAALTAPLTGYVRAHPESALVVVGLVGRRENRSGDVALLEVLQDSLIALLRRRRGALKAQTETRRAPRQGRVAGTDGDANAEGGPSGLVSHWTPHDDDDGGASLAEWEEGREVDLLLLSSAASSTTPAAHRSSRAPLVAAVSTAPSTPSAEASTEGGVTTAPPPEAFASESATSLTFIDLHALPGTVEALCRFHTRTIAVAPPPPKTGAAAAATSAADVRVRLMRHMQSLLDLLLEDTARGITSLDAAARTFAPAFLSRTLLTLLEATALLHQAWGTIGGADTALLTRRRGCTGTATANSPHHPLVIELAYAWILQVMQRRCPPRLPPASQVEEHTAAAAAAAAAYHRVAGSSYWRRAVVVHEALVKAGLLSCTRPRAAYASGPAGAQGGKYYMPGDVLYSAPRVAAAVQLAKRQIEARRQREMAERPEVVEKAQGKTAASRFASERIRGSAQLRRAVASSPSSRSLQQHHRRRTTAVQPARTSDVFAGYTRALSRLL</sequence>
<feature type="region of interest" description="Disordered" evidence="1">
    <location>
        <begin position="228"/>
        <end position="250"/>
    </location>
</feature>
<proteinExistence type="predicted"/>
<reference evidence="2" key="1">
    <citation type="submission" date="2019-11" db="EMBL/GenBank/DDBJ databases">
        <title>Leishmania tarentolae CDS.</title>
        <authorList>
            <person name="Goto Y."/>
            <person name="Yamagishi J."/>
        </authorList>
    </citation>
    <scope>NUCLEOTIDE SEQUENCE [LARGE SCALE GENOMIC DNA]</scope>
    <source>
        <strain evidence="2">Parrot Tar II</strain>
    </source>
</reference>
<name>A0A640K8Y0_LEITA</name>
<feature type="compositionally biased region" description="Polar residues" evidence="1">
    <location>
        <begin position="299"/>
        <end position="312"/>
    </location>
</feature>
<feature type="compositionally biased region" description="Polar residues" evidence="1">
    <location>
        <begin position="320"/>
        <end position="340"/>
    </location>
</feature>
<gene>
    <name evidence="2" type="ORF">LtaPh_0306700</name>
</gene>
<feature type="compositionally biased region" description="Low complexity" evidence="1">
    <location>
        <begin position="1215"/>
        <end position="1227"/>
    </location>
</feature>
<feature type="compositionally biased region" description="Low complexity" evidence="1">
    <location>
        <begin position="885"/>
        <end position="915"/>
    </location>
</feature>
<feature type="region of interest" description="Disordered" evidence="1">
    <location>
        <begin position="885"/>
        <end position="926"/>
    </location>
</feature>
<protein>
    <submittedName>
        <fullName evidence="2">Uncharacterized protein</fullName>
    </submittedName>
</protein>
<comment type="caution">
    <text evidence="2">The sequence shown here is derived from an EMBL/GenBank/DDBJ whole genome shotgun (WGS) entry which is preliminary data.</text>
</comment>
<dbReference type="VEuPathDB" id="TriTrypDB:LtaPh_0306700"/>
<evidence type="ECO:0000313" key="3">
    <source>
        <dbReference type="Proteomes" id="UP000419144"/>
    </source>
</evidence>
<evidence type="ECO:0000256" key="1">
    <source>
        <dbReference type="SAM" id="MobiDB-lite"/>
    </source>
</evidence>
<organism evidence="2 3">
    <name type="scientific">Leishmania tarentolae</name>
    <name type="common">Sauroleishmania tarentolae</name>
    <dbReference type="NCBI Taxonomy" id="5689"/>
    <lineage>
        <taxon>Eukaryota</taxon>
        <taxon>Discoba</taxon>
        <taxon>Euglenozoa</taxon>
        <taxon>Kinetoplastea</taxon>
        <taxon>Metakinetoplastina</taxon>
        <taxon>Trypanosomatida</taxon>
        <taxon>Trypanosomatidae</taxon>
        <taxon>Leishmaniinae</taxon>
        <taxon>Leishmania</taxon>
        <taxon>lizard Leishmania</taxon>
    </lineage>
</organism>
<feature type="region of interest" description="Disordered" evidence="1">
    <location>
        <begin position="266"/>
        <end position="285"/>
    </location>
</feature>
<dbReference type="AlphaFoldDB" id="A0A640K8Y0"/>
<feature type="region of interest" description="Disordered" evidence="1">
    <location>
        <begin position="1215"/>
        <end position="1241"/>
    </location>
</feature>
<feature type="region of interest" description="Disordered" evidence="1">
    <location>
        <begin position="818"/>
        <end position="863"/>
    </location>
</feature>
<dbReference type="Proteomes" id="UP000419144">
    <property type="component" value="Unassembled WGS sequence"/>
</dbReference>
<dbReference type="EMBL" id="BLBS01000003">
    <property type="protein sequence ID" value="GET85575.1"/>
    <property type="molecule type" value="Genomic_DNA"/>
</dbReference>
<keyword evidence="3" id="KW-1185">Reference proteome</keyword>
<feature type="region of interest" description="Disordered" evidence="1">
    <location>
        <begin position="294"/>
        <end position="354"/>
    </location>
</feature>
<evidence type="ECO:0000313" key="2">
    <source>
        <dbReference type="EMBL" id="GET85575.1"/>
    </source>
</evidence>
<dbReference type="OrthoDB" id="273892at2759"/>
<accession>A0A640K8Y0</accession>